<dbReference type="PANTHER" id="PTHR47987">
    <property type="entry name" value="OS08G0249100 PROTEIN"/>
    <property type="match status" value="1"/>
</dbReference>
<dbReference type="PROSITE" id="PS00108">
    <property type="entry name" value="PROTEIN_KINASE_ST"/>
    <property type="match status" value="1"/>
</dbReference>
<proteinExistence type="predicted"/>
<dbReference type="Gene3D" id="1.10.510.10">
    <property type="entry name" value="Transferase(Phosphotransferase) domain 1"/>
    <property type="match status" value="1"/>
</dbReference>
<dbReference type="InterPro" id="IPR011009">
    <property type="entry name" value="Kinase-like_dom_sf"/>
</dbReference>
<sequence>MQAASCWELLFKACTTSRMFNTGCVKNKKVTFHKEAAPKASSTENMTILPHEANTLHPGLWRSFANKRLQSFFPSSYRKKKMTISEPSILRNPEEIQELPTSSSYDQKDDTHSLLMTAVVKEKHSWETFTHQEISLVTNNFDPENSLHLVFQFSQHGNLQVLLHSHNGATLEWVIRYKMVIGVAQGLQYLHEICHRRVIHGDVKASNILLGPDFEPQVEHKN</sequence>
<protein>
    <recommendedName>
        <fullName evidence="1">Protein kinase domain-containing protein</fullName>
    </recommendedName>
</protein>
<feature type="domain" description="Protein kinase" evidence="1">
    <location>
        <begin position="1"/>
        <end position="222"/>
    </location>
</feature>
<dbReference type="PANTHER" id="PTHR47987:SF13">
    <property type="entry name" value="RECEPTOR-LIKE CYTOSOLIC SERINE_THREONINE-PROTEIN KINASE RBK2"/>
    <property type="match status" value="1"/>
</dbReference>
<dbReference type="Proteomes" id="UP001497444">
    <property type="component" value="Chromosome 13"/>
</dbReference>
<evidence type="ECO:0000313" key="3">
    <source>
        <dbReference type="Proteomes" id="UP001497444"/>
    </source>
</evidence>
<dbReference type="SUPFAM" id="SSF56112">
    <property type="entry name" value="Protein kinase-like (PK-like)"/>
    <property type="match status" value="1"/>
</dbReference>
<dbReference type="InterPro" id="IPR008271">
    <property type="entry name" value="Ser/Thr_kinase_AS"/>
</dbReference>
<evidence type="ECO:0000313" key="2">
    <source>
        <dbReference type="EMBL" id="CAK9261134.1"/>
    </source>
</evidence>
<dbReference type="PROSITE" id="PS50011">
    <property type="entry name" value="PROTEIN_KINASE_DOM"/>
    <property type="match status" value="1"/>
</dbReference>
<dbReference type="Pfam" id="PF00069">
    <property type="entry name" value="Pkinase"/>
    <property type="match status" value="1"/>
</dbReference>
<dbReference type="EMBL" id="OZ020108">
    <property type="protein sequence ID" value="CAK9261134.1"/>
    <property type="molecule type" value="Genomic_DNA"/>
</dbReference>
<dbReference type="InterPro" id="IPR046958">
    <property type="entry name" value="RBK1/2/STUNTED"/>
</dbReference>
<gene>
    <name evidence="2" type="ORF">CSSPJE1EN1_LOCUS6612</name>
</gene>
<keyword evidence="3" id="KW-1185">Reference proteome</keyword>
<reference evidence="2" key="1">
    <citation type="submission" date="2024-02" db="EMBL/GenBank/DDBJ databases">
        <authorList>
            <consortium name="ELIXIR-Norway"/>
            <consortium name="Elixir Norway"/>
        </authorList>
    </citation>
    <scope>NUCLEOTIDE SEQUENCE</scope>
</reference>
<evidence type="ECO:0000259" key="1">
    <source>
        <dbReference type="PROSITE" id="PS50011"/>
    </source>
</evidence>
<name>A0ABP0W3K8_9BRYO</name>
<organism evidence="2 3">
    <name type="scientific">Sphagnum jensenii</name>
    <dbReference type="NCBI Taxonomy" id="128206"/>
    <lineage>
        <taxon>Eukaryota</taxon>
        <taxon>Viridiplantae</taxon>
        <taxon>Streptophyta</taxon>
        <taxon>Embryophyta</taxon>
        <taxon>Bryophyta</taxon>
        <taxon>Sphagnophytina</taxon>
        <taxon>Sphagnopsida</taxon>
        <taxon>Sphagnales</taxon>
        <taxon>Sphagnaceae</taxon>
        <taxon>Sphagnum</taxon>
    </lineage>
</organism>
<dbReference type="InterPro" id="IPR000719">
    <property type="entry name" value="Prot_kinase_dom"/>
</dbReference>
<accession>A0ABP0W3K8</accession>